<feature type="domain" description="NodB homology" evidence="3">
    <location>
        <begin position="45"/>
        <end position="212"/>
    </location>
</feature>
<gene>
    <name evidence="4" type="ORF">C8N24_6700</name>
</gene>
<dbReference type="SUPFAM" id="SSF88713">
    <property type="entry name" value="Glycoside hydrolase/deacetylase"/>
    <property type="match status" value="1"/>
</dbReference>
<proteinExistence type="predicted"/>
<dbReference type="InterPro" id="IPR051398">
    <property type="entry name" value="Polysacch_Deacetylase"/>
</dbReference>
<dbReference type="GO" id="GO:0005576">
    <property type="term" value="C:extracellular region"/>
    <property type="evidence" value="ECO:0007669"/>
    <property type="project" value="UniProtKB-SubCell"/>
</dbReference>
<comment type="caution">
    <text evidence="4">The sequence shown here is derived from an EMBL/GenBank/DDBJ whole genome shotgun (WGS) entry which is preliminary data.</text>
</comment>
<dbReference type="PANTHER" id="PTHR34216:SF3">
    <property type="entry name" value="POLY-BETA-1,6-N-ACETYL-D-GLUCOSAMINE N-DEACETYLASE"/>
    <property type="match status" value="1"/>
</dbReference>
<keyword evidence="5" id="KW-1185">Reference proteome</keyword>
<accession>A0A660KYG6</accession>
<sequence>MSSRSINFTFHGIGPQERFLEPGEGTVWVSTERFRSVLDAVKGRSDVRITFDDGNRSDVEIALPALLERGMTATFFVVAGRLGSDAFLTAEDLRALAAAGMRIGSHGMHHRPWREADLQEEVVTAKAVLEDALGQPITEAACPFGSYDRRVLKALKRAGYARVYTSDRGSAAPGEWLQARTSITEAGDVRSLMDPSAPSLRRRAELAAKRWR</sequence>
<keyword evidence="2" id="KW-0732">Signal</keyword>
<dbReference type="AlphaFoldDB" id="A0A660KYG6"/>
<comment type="subcellular location">
    <subcellularLocation>
        <location evidence="1">Secreted</location>
    </subcellularLocation>
</comment>
<protein>
    <submittedName>
        <fullName evidence="4">Polysaccharide deacetylase</fullName>
    </submittedName>
</protein>
<dbReference type="InterPro" id="IPR011330">
    <property type="entry name" value="Glyco_hydro/deAcase_b/a-brl"/>
</dbReference>
<dbReference type="GO" id="GO:0016810">
    <property type="term" value="F:hydrolase activity, acting on carbon-nitrogen (but not peptide) bonds"/>
    <property type="evidence" value="ECO:0007669"/>
    <property type="project" value="InterPro"/>
</dbReference>
<evidence type="ECO:0000313" key="5">
    <source>
        <dbReference type="Proteomes" id="UP000278962"/>
    </source>
</evidence>
<dbReference type="Pfam" id="PF01522">
    <property type="entry name" value="Polysacc_deac_1"/>
    <property type="match status" value="1"/>
</dbReference>
<evidence type="ECO:0000256" key="1">
    <source>
        <dbReference type="ARBA" id="ARBA00004613"/>
    </source>
</evidence>
<organism evidence="4 5">
    <name type="scientific">Solirubrobacter pauli</name>
    <dbReference type="NCBI Taxonomy" id="166793"/>
    <lineage>
        <taxon>Bacteria</taxon>
        <taxon>Bacillati</taxon>
        <taxon>Actinomycetota</taxon>
        <taxon>Thermoleophilia</taxon>
        <taxon>Solirubrobacterales</taxon>
        <taxon>Solirubrobacteraceae</taxon>
        <taxon>Solirubrobacter</taxon>
    </lineage>
</organism>
<evidence type="ECO:0000256" key="2">
    <source>
        <dbReference type="ARBA" id="ARBA00022729"/>
    </source>
</evidence>
<dbReference type="PANTHER" id="PTHR34216">
    <property type="match status" value="1"/>
</dbReference>
<dbReference type="Proteomes" id="UP000278962">
    <property type="component" value="Unassembled WGS sequence"/>
</dbReference>
<evidence type="ECO:0000313" key="4">
    <source>
        <dbReference type="EMBL" id="RKQ85066.1"/>
    </source>
</evidence>
<dbReference type="PROSITE" id="PS51677">
    <property type="entry name" value="NODB"/>
    <property type="match status" value="1"/>
</dbReference>
<evidence type="ECO:0000259" key="3">
    <source>
        <dbReference type="PROSITE" id="PS51677"/>
    </source>
</evidence>
<dbReference type="Gene3D" id="3.20.20.370">
    <property type="entry name" value="Glycoside hydrolase/deacetylase"/>
    <property type="match status" value="1"/>
</dbReference>
<dbReference type="OrthoDB" id="9763050at2"/>
<dbReference type="CDD" id="cd10918">
    <property type="entry name" value="CE4_NodB_like_5s_6s"/>
    <property type="match status" value="1"/>
</dbReference>
<dbReference type="EMBL" id="RBIL01000003">
    <property type="protein sequence ID" value="RKQ85066.1"/>
    <property type="molecule type" value="Genomic_DNA"/>
</dbReference>
<dbReference type="GO" id="GO:0005975">
    <property type="term" value="P:carbohydrate metabolic process"/>
    <property type="evidence" value="ECO:0007669"/>
    <property type="project" value="InterPro"/>
</dbReference>
<dbReference type="RefSeq" id="WP_121258683.1">
    <property type="nucleotide sequence ID" value="NZ_RBIL01000003.1"/>
</dbReference>
<name>A0A660KYG6_9ACTN</name>
<dbReference type="InterPro" id="IPR002509">
    <property type="entry name" value="NODB_dom"/>
</dbReference>
<reference evidence="4 5" key="1">
    <citation type="submission" date="2018-10" db="EMBL/GenBank/DDBJ databases">
        <title>Genomic Encyclopedia of Archaeal and Bacterial Type Strains, Phase II (KMG-II): from individual species to whole genera.</title>
        <authorList>
            <person name="Goeker M."/>
        </authorList>
    </citation>
    <scope>NUCLEOTIDE SEQUENCE [LARGE SCALE GENOMIC DNA]</scope>
    <source>
        <strain evidence="4 5">DSM 14954</strain>
    </source>
</reference>